<feature type="compositionally biased region" description="Low complexity" evidence="1">
    <location>
        <begin position="65"/>
        <end position="82"/>
    </location>
</feature>
<reference evidence="5" key="1">
    <citation type="submission" date="2022-10" db="EMBL/GenBank/DDBJ databases">
        <title>Luteolibacter sp. GHJ8, whole genome shotgun sequencing project.</title>
        <authorList>
            <person name="Zhao G."/>
            <person name="Shen L."/>
        </authorList>
    </citation>
    <scope>NUCLEOTIDE SEQUENCE</scope>
    <source>
        <strain evidence="5">GHJ8</strain>
    </source>
</reference>
<gene>
    <name evidence="5" type="ORF">OJ996_02185</name>
</gene>
<evidence type="ECO:0000313" key="6">
    <source>
        <dbReference type="Proteomes" id="UP001165653"/>
    </source>
</evidence>
<proteinExistence type="predicted"/>
<protein>
    <submittedName>
        <fullName evidence="5">GYF domain-containing protein</fullName>
    </submittedName>
</protein>
<dbReference type="InterPro" id="IPR025640">
    <property type="entry name" value="GYF_2"/>
</dbReference>
<dbReference type="Proteomes" id="UP001165653">
    <property type="component" value="Unassembled WGS sequence"/>
</dbReference>
<evidence type="ECO:0000313" key="5">
    <source>
        <dbReference type="EMBL" id="MCW1912364.1"/>
    </source>
</evidence>
<keyword evidence="2" id="KW-0812">Transmembrane</keyword>
<keyword evidence="2" id="KW-1133">Transmembrane helix</keyword>
<dbReference type="RefSeq" id="WP_264510682.1">
    <property type="nucleotide sequence ID" value="NZ_JAPDDR010000001.1"/>
</dbReference>
<organism evidence="5 6">
    <name type="scientific">Luteolibacter rhizosphaerae</name>
    <dbReference type="NCBI Taxonomy" id="2989719"/>
    <lineage>
        <taxon>Bacteria</taxon>
        <taxon>Pseudomonadati</taxon>
        <taxon>Verrucomicrobiota</taxon>
        <taxon>Verrucomicrobiia</taxon>
        <taxon>Verrucomicrobiales</taxon>
        <taxon>Verrucomicrobiaceae</taxon>
        <taxon>Luteolibacter</taxon>
    </lineage>
</organism>
<dbReference type="Pfam" id="PF13828">
    <property type="entry name" value="DUF4190"/>
    <property type="match status" value="1"/>
</dbReference>
<feature type="transmembrane region" description="Helical" evidence="2">
    <location>
        <begin position="117"/>
        <end position="150"/>
    </location>
</feature>
<dbReference type="Pfam" id="PF14237">
    <property type="entry name" value="GYF_2"/>
    <property type="match status" value="1"/>
</dbReference>
<feature type="domain" description="GYF" evidence="4">
    <location>
        <begin position="3"/>
        <end position="52"/>
    </location>
</feature>
<dbReference type="InterPro" id="IPR025241">
    <property type="entry name" value="DUF4190"/>
</dbReference>
<evidence type="ECO:0000259" key="3">
    <source>
        <dbReference type="Pfam" id="PF13828"/>
    </source>
</evidence>
<feature type="domain" description="DUF4190" evidence="3">
    <location>
        <begin position="116"/>
        <end position="184"/>
    </location>
</feature>
<evidence type="ECO:0000256" key="2">
    <source>
        <dbReference type="SAM" id="Phobius"/>
    </source>
</evidence>
<dbReference type="EMBL" id="JAPDDR010000001">
    <property type="protein sequence ID" value="MCW1912364.1"/>
    <property type="molecule type" value="Genomic_DNA"/>
</dbReference>
<sequence>MNWYYAKNGAQQGPISLEDMKSRIAMGEIGDSELAWREGMSDWMPVGTIAELKPTPPAPAEDRSFAAPASSTPAFAPTTSAPVQTPAATQEPYRTPVAAPAPGQPMAHSQPPSQGLAIGSLICGILSLIGCCVWPLMLVVGLVAIILGFIGLSKAKGDPARYAGKGMARTGIITGILGLIASGLMGAFALSVKDLSPEEVQEKIIQMMPLNEEQRNEIRREMEKNKAPAPTP</sequence>
<accession>A0ABT3FXR2</accession>
<name>A0ABT3FXR2_9BACT</name>
<comment type="caution">
    <text evidence="5">The sequence shown here is derived from an EMBL/GenBank/DDBJ whole genome shotgun (WGS) entry which is preliminary data.</text>
</comment>
<feature type="transmembrane region" description="Helical" evidence="2">
    <location>
        <begin position="171"/>
        <end position="192"/>
    </location>
</feature>
<keyword evidence="2" id="KW-0472">Membrane</keyword>
<feature type="region of interest" description="Disordered" evidence="1">
    <location>
        <begin position="52"/>
        <end position="91"/>
    </location>
</feature>
<evidence type="ECO:0000256" key="1">
    <source>
        <dbReference type="SAM" id="MobiDB-lite"/>
    </source>
</evidence>
<evidence type="ECO:0000259" key="4">
    <source>
        <dbReference type="Pfam" id="PF14237"/>
    </source>
</evidence>
<keyword evidence="6" id="KW-1185">Reference proteome</keyword>